<evidence type="ECO:0000259" key="15">
    <source>
        <dbReference type="PROSITE" id="PS50109"/>
    </source>
</evidence>
<dbReference type="InterPro" id="IPR003594">
    <property type="entry name" value="HATPase_dom"/>
</dbReference>
<keyword evidence="9 16" id="KW-0418">Kinase</keyword>
<keyword evidence="4" id="KW-1003">Cell membrane</keyword>
<comment type="caution">
    <text evidence="16">The sequence shown here is derived from an EMBL/GenBank/DDBJ whole genome shotgun (WGS) entry which is preliminary data.</text>
</comment>
<evidence type="ECO:0000256" key="3">
    <source>
        <dbReference type="ARBA" id="ARBA00012438"/>
    </source>
</evidence>
<keyword evidence="8" id="KW-0547">Nucleotide-binding</keyword>
<evidence type="ECO:0000256" key="2">
    <source>
        <dbReference type="ARBA" id="ARBA00004651"/>
    </source>
</evidence>
<dbReference type="OrthoDB" id="9815750at2"/>
<dbReference type="Pfam" id="PF02518">
    <property type="entry name" value="HATPase_c"/>
    <property type="match status" value="1"/>
</dbReference>
<dbReference type="InterPro" id="IPR011620">
    <property type="entry name" value="Sig_transdc_His_kinase_LytS_TM"/>
</dbReference>
<dbReference type="Proteomes" id="UP000076796">
    <property type="component" value="Unassembled WGS sequence"/>
</dbReference>
<evidence type="ECO:0000313" key="17">
    <source>
        <dbReference type="Proteomes" id="UP000076796"/>
    </source>
</evidence>
<dbReference type="InterPro" id="IPR036890">
    <property type="entry name" value="HATPase_C_sf"/>
</dbReference>
<dbReference type="EMBL" id="LWMH01000001">
    <property type="protein sequence ID" value="KZS49106.1"/>
    <property type="molecule type" value="Genomic_DNA"/>
</dbReference>
<feature type="transmembrane region" description="Helical" evidence="14">
    <location>
        <begin position="52"/>
        <end position="75"/>
    </location>
</feature>
<comment type="catalytic activity">
    <reaction evidence="1">
        <text>ATP + protein L-histidine = ADP + protein N-phospho-L-histidine.</text>
        <dbReference type="EC" id="2.7.13.3"/>
    </reaction>
</comment>
<dbReference type="InterPro" id="IPR036097">
    <property type="entry name" value="HisK_dim/P_sf"/>
</dbReference>
<dbReference type="Pfam" id="PF07694">
    <property type="entry name" value="5TM-5TMR_LYT"/>
    <property type="match status" value="1"/>
</dbReference>
<evidence type="ECO:0000256" key="7">
    <source>
        <dbReference type="ARBA" id="ARBA00022692"/>
    </source>
</evidence>
<dbReference type="Gene3D" id="3.30.565.10">
    <property type="entry name" value="Histidine kinase-like ATPase, C-terminal domain"/>
    <property type="match status" value="1"/>
</dbReference>
<evidence type="ECO:0000313" key="16">
    <source>
        <dbReference type="EMBL" id="KZS49106.1"/>
    </source>
</evidence>
<proteinExistence type="predicted"/>
<dbReference type="SMART" id="SM00388">
    <property type="entry name" value="HisKA"/>
    <property type="match status" value="1"/>
</dbReference>
<dbReference type="EC" id="2.7.13.3" evidence="3"/>
<keyword evidence="17" id="KW-1185">Reference proteome</keyword>
<dbReference type="AlphaFoldDB" id="A0A163MIX6"/>
<keyword evidence="5" id="KW-0597">Phosphoprotein</keyword>
<keyword evidence="6" id="KW-0808">Transferase</keyword>
<evidence type="ECO:0000256" key="4">
    <source>
        <dbReference type="ARBA" id="ARBA00022475"/>
    </source>
</evidence>
<dbReference type="GO" id="GO:0005524">
    <property type="term" value="F:ATP binding"/>
    <property type="evidence" value="ECO:0007669"/>
    <property type="project" value="UniProtKB-KW"/>
</dbReference>
<dbReference type="InterPro" id="IPR004358">
    <property type="entry name" value="Sig_transdc_His_kin-like_C"/>
</dbReference>
<evidence type="ECO:0000256" key="6">
    <source>
        <dbReference type="ARBA" id="ARBA00022679"/>
    </source>
</evidence>
<dbReference type="GO" id="GO:0005886">
    <property type="term" value="C:plasma membrane"/>
    <property type="evidence" value="ECO:0007669"/>
    <property type="project" value="UniProtKB-SubCell"/>
</dbReference>
<gene>
    <name evidence="16" type="ORF">AWU65_15995</name>
</gene>
<dbReference type="PROSITE" id="PS50109">
    <property type="entry name" value="HIS_KIN"/>
    <property type="match status" value="1"/>
</dbReference>
<dbReference type="SUPFAM" id="SSF55874">
    <property type="entry name" value="ATPase domain of HSP90 chaperone/DNA topoisomerase II/histidine kinase"/>
    <property type="match status" value="1"/>
</dbReference>
<feature type="transmembrane region" description="Helical" evidence="14">
    <location>
        <begin position="118"/>
        <end position="137"/>
    </location>
</feature>
<dbReference type="RefSeq" id="WP_063479759.1">
    <property type="nucleotide sequence ID" value="NZ_CP147845.1"/>
</dbReference>
<dbReference type="GeneID" id="97557273"/>
<dbReference type="SUPFAM" id="SSF47384">
    <property type="entry name" value="Homodimeric domain of signal transducing histidine kinase"/>
    <property type="match status" value="1"/>
</dbReference>
<evidence type="ECO:0000256" key="12">
    <source>
        <dbReference type="ARBA" id="ARBA00023012"/>
    </source>
</evidence>
<name>A0A163MIX6_9BACL</name>
<feature type="transmembrane region" description="Helical" evidence="14">
    <location>
        <begin position="173"/>
        <end position="195"/>
    </location>
</feature>
<dbReference type="PANTHER" id="PTHR43065">
    <property type="entry name" value="SENSOR HISTIDINE KINASE"/>
    <property type="match status" value="1"/>
</dbReference>
<evidence type="ECO:0000256" key="8">
    <source>
        <dbReference type="ARBA" id="ARBA00022741"/>
    </source>
</evidence>
<evidence type="ECO:0000256" key="14">
    <source>
        <dbReference type="SAM" id="Phobius"/>
    </source>
</evidence>
<organism evidence="16 17">
    <name type="scientific">Paenibacillus glucanolyticus</name>
    <dbReference type="NCBI Taxonomy" id="59843"/>
    <lineage>
        <taxon>Bacteria</taxon>
        <taxon>Bacillati</taxon>
        <taxon>Bacillota</taxon>
        <taxon>Bacilli</taxon>
        <taxon>Bacillales</taxon>
        <taxon>Paenibacillaceae</taxon>
        <taxon>Paenibacillus</taxon>
    </lineage>
</organism>
<evidence type="ECO:0000256" key="13">
    <source>
        <dbReference type="ARBA" id="ARBA00023136"/>
    </source>
</evidence>
<feature type="transmembrane region" description="Helical" evidence="14">
    <location>
        <begin position="81"/>
        <end position="106"/>
    </location>
</feature>
<evidence type="ECO:0000256" key="1">
    <source>
        <dbReference type="ARBA" id="ARBA00000085"/>
    </source>
</evidence>
<dbReference type="PANTHER" id="PTHR43065:SF46">
    <property type="entry name" value="C4-DICARBOXYLATE TRANSPORT SENSOR PROTEIN DCTB"/>
    <property type="match status" value="1"/>
</dbReference>
<feature type="domain" description="Histidine kinase" evidence="15">
    <location>
        <begin position="223"/>
        <end position="432"/>
    </location>
</feature>
<protein>
    <recommendedName>
        <fullName evidence="3">histidine kinase</fullName>
        <ecNumber evidence="3">2.7.13.3</ecNumber>
    </recommendedName>
</protein>
<evidence type="ECO:0000256" key="11">
    <source>
        <dbReference type="ARBA" id="ARBA00022989"/>
    </source>
</evidence>
<comment type="subcellular location">
    <subcellularLocation>
        <location evidence="2">Cell membrane</location>
        <topology evidence="2">Multi-pass membrane protein</topology>
    </subcellularLocation>
</comment>
<keyword evidence="7 14" id="KW-0812">Transmembrane</keyword>
<dbReference type="GO" id="GO:0000155">
    <property type="term" value="F:phosphorelay sensor kinase activity"/>
    <property type="evidence" value="ECO:0007669"/>
    <property type="project" value="InterPro"/>
</dbReference>
<evidence type="ECO:0000256" key="9">
    <source>
        <dbReference type="ARBA" id="ARBA00022777"/>
    </source>
</evidence>
<keyword evidence="12" id="KW-0902">Two-component regulatory system</keyword>
<keyword evidence="11 14" id="KW-1133">Transmembrane helix</keyword>
<sequence>MDNLADDSISNKGVGLLPVIKDVLLQLLFALMPFVAYNIYYRKLTVNYSRNFIILICSLCMLLSMTFASSVQSGLIFDVRYVIMFFGILFGGFMTGAILLIEFLIYRLHIGGSGMIDAIIILIITFPLSVLLATLYHKSKHKFWIVFIAGISFSLIPLLVLYITKPDYILSHFIFNVLVMPVHNSLGIWLLVTLFNKSVSDKELYLQYIQNEKAEAVNHVAASLAHEVRNPLTTVLGFLQLIKSGTFPQEKTDRFLEISMEEIRRTEQILSEYLSISKPLVPFQQKLELTAQIRSVVELMTSYANMSNITLSADYPELPVYISGSPAELKQLLVNFIKNAIEASRDVDKGCVNIRIYEEAEQVAIEIQDNGIGMNPEQLSRLGSIYYSTKMSGTGLGLTFSYQAIRAMDGSVSVRSSPRSGTVFLITLPLAATDP</sequence>
<dbReference type="STRING" id="59843.A3958_15375"/>
<dbReference type="InterPro" id="IPR003661">
    <property type="entry name" value="HisK_dim/P_dom"/>
</dbReference>
<keyword evidence="10" id="KW-0067">ATP-binding</keyword>
<dbReference type="GO" id="GO:0071555">
    <property type="term" value="P:cell wall organization"/>
    <property type="evidence" value="ECO:0007669"/>
    <property type="project" value="InterPro"/>
</dbReference>
<dbReference type="Pfam" id="PF00512">
    <property type="entry name" value="HisKA"/>
    <property type="match status" value="1"/>
</dbReference>
<dbReference type="PRINTS" id="PR00344">
    <property type="entry name" value="BCTRLSENSOR"/>
</dbReference>
<evidence type="ECO:0000256" key="5">
    <source>
        <dbReference type="ARBA" id="ARBA00022553"/>
    </source>
</evidence>
<dbReference type="Gene3D" id="1.10.287.130">
    <property type="match status" value="1"/>
</dbReference>
<feature type="transmembrane region" description="Helical" evidence="14">
    <location>
        <begin position="23"/>
        <end position="40"/>
    </location>
</feature>
<dbReference type="SMART" id="SM00387">
    <property type="entry name" value="HATPase_c"/>
    <property type="match status" value="1"/>
</dbReference>
<accession>A0A163MIX6</accession>
<evidence type="ECO:0000256" key="10">
    <source>
        <dbReference type="ARBA" id="ARBA00022840"/>
    </source>
</evidence>
<dbReference type="CDD" id="cd00082">
    <property type="entry name" value="HisKA"/>
    <property type="match status" value="1"/>
</dbReference>
<reference evidence="16" key="1">
    <citation type="journal article" date="2016" name="Genome Announc.">
        <title>Draft genomes of two strains of Paenibacillus glucanolyticus with capability to degrade lignocellulose.</title>
        <authorList>
            <person name="Mathews S.L."/>
            <person name="Pawlak J."/>
            <person name="Grunden A.M."/>
        </authorList>
    </citation>
    <scope>NUCLEOTIDE SEQUENCE [LARGE SCALE GENOMIC DNA]</scope>
    <source>
        <strain evidence="16">SLM1</strain>
    </source>
</reference>
<feature type="transmembrane region" description="Helical" evidence="14">
    <location>
        <begin position="143"/>
        <end position="161"/>
    </location>
</feature>
<keyword evidence="13 14" id="KW-0472">Membrane</keyword>
<dbReference type="InterPro" id="IPR005467">
    <property type="entry name" value="His_kinase_dom"/>
</dbReference>